<keyword evidence="2" id="KW-0963">Cytoplasm</keyword>
<dbReference type="InterPro" id="IPR023333">
    <property type="entry name" value="Proteasome_suB-type"/>
</dbReference>
<evidence type="ECO:0000256" key="4">
    <source>
        <dbReference type="ARBA" id="ARBA00022698"/>
    </source>
</evidence>
<evidence type="ECO:0000256" key="6">
    <source>
        <dbReference type="ARBA" id="ARBA00022813"/>
    </source>
</evidence>
<evidence type="ECO:0000256" key="2">
    <source>
        <dbReference type="ARBA" id="ARBA00022490"/>
    </source>
</evidence>
<keyword evidence="11" id="KW-1185">Reference proteome</keyword>
<accession>A0ABN5DXV8</accession>
<keyword evidence="5" id="KW-0378">Hydrolase</keyword>
<dbReference type="Pfam" id="PF00227">
    <property type="entry name" value="Proteasome"/>
    <property type="match status" value="1"/>
</dbReference>
<proteinExistence type="predicted"/>
<keyword evidence="3" id="KW-0645">Protease</keyword>
<comment type="catalytic activity">
    <reaction evidence="1">
        <text>Cleavage of peptide bonds with very broad specificity.</text>
        <dbReference type="EC" id="3.4.25.1"/>
    </reaction>
</comment>
<evidence type="ECO:0000313" key="11">
    <source>
        <dbReference type="Proteomes" id="UP000815698"/>
    </source>
</evidence>
<dbReference type="Proteomes" id="UP000815698">
    <property type="component" value="Chromosome"/>
</dbReference>
<evidence type="ECO:0000256" key="9">
    <source>
        <dbReference type="NCBIfam" id="TIGR03690"/>
    </source>
</evidence>
<dbReference type="InterPro" id="IPR001353">
    <property type="entry name" value="Proteasome_sua/b"/>
</dbReference>
<sequence length="268" mass="28472">MQRGEFREVLRAKGRSVTNLGDPLTSLSAHLKAEGLLAPELSGVSNAHVTVAEATTIIAVRHTGGKAVTLAADRRASAGHRIVKDDMMKLFLADSHSAIGIAGTAGLGIEFARLFALELEHVEKIEGHALSHEGKVRRLSILVRAHLQLALQGLAAVPLLAGFDERLGLVRVHTFDATGGSYEEEETAAIGSGSDIARAVLDARRNILDCDREEAHCLTLQALASASRRDSATSGLRGESLPVLVDVDAEGARFVDADRILELAKELS</sequence>
<keyword evidence="4" id="KW-0888">Threonine protease</keyword>
<evidence type="ECO:0000256" key="1">
    <source>
        <dbReference type="ARBA" id="ARBA00001198"/>
    </source>
</evidence>
<evidence type="ECO:0000256" key="3">
    <source>
        <dbReference type="ARBA" id="ARBA00022670"/>
    </source>
</evidence>
<dbReference type="PANTHER" id="PTHR32194:SF0">
    <property type="entry name" value="ATP-DEPENDENT PROTEASE SUBUNIT HSLV"/>
    <property type="match status" value="1"/>
</dbReference>
<dbReference type="Gene3D" id="3.60.20.10">
    <property type="entry name" value="Glutamine Phosphoribosylpyrophosphate, subunit 1, domain 1"/>
    <property type="match status" value="1"/>
</dbReference>
<keyword evidence="8" id="KW-0865">Zymogen</keyword>
<organism evidence="10 11">
    <name type="scientific">Dermabacter jinjuensis</name>
    <dbReference type="NCBI Taxonomy" id="1667168"/>
    <lineage>
        <taxon>Bacteria</taxon>
        <taxon>Bacillati</taxon>
        <taxon>Actinomycetota</taxon>
        <taxon>Actinomycetes</taxon>
        <taxon>Micrococcales</taxon>
        <taxon>Dermabacteraceae</taxon>
        <taxon>Dermabacter</taxon>
    </lineage>
</organism>
<gene>
    <name evidence="10" type="primary">prcB</name>
    <name evidence="10" type="ORF">COP05_05575</name>
</gene>
<keyword evidence="6" id="KW-0068">Autocatalytic cleavage</keyword>
<dbReference type="NCBIfam" id="TIGR03690">
    <property type="entry name" value="20S_bact_beta"/>
    <property type="match status" value="1"/>
</dbReference>
<reference evidence="10 11" key="1">
    <citation type="journal article" date="2016" name="Int. J. Syst. Evol. Microbiol.">
        <title>Dermabacter jinjuensis sp. nov., a novel species of the genus Dermabacter isolated from a clinical specimen.</title>
        <authorList>
            <person name="Park Y.K."/>
            <person name="Lee K.M."/>
            <person name="Lee W.K."/>
            <person name="Cho M.J."/>
            <person name="Lee H.S."/>
            <person name="Cho Y.G."/>
            <person name="Lee Y.C."/>
            <person name="Lee W.K."/>
            <person name="Seong W.K."/>
            <person name="Hwang K.J."/>
        </authorList>
    </citation>
    <scope>NUCLEOTIDE SEQUENCE [LARGE SCALE GENOMIC DNA]</scope>
    <source>
        <strain evidence="10 11">32T</strain>
    </source>
</reference>
<dbReference type="InterPro" id="IPR029055">
    <property type="entry name" value="Ntn_hydrolases_N"/>
</dbReference>
<evidence type="ECO:0000256" key="5">
    <source>
        <dbReference type="ARBA" id="ARBA00022801"/>
    </source>
</evidence>
<dbReference type="PROSITE" id="PS51476">
    <property type="entry name" value="PROTEASOME_BETA_2"/>
    <property type="match status" value="1"/>
</dbReference>
<dbReference type="PANTHER" id="PTHR32194">
    <property type="entry name" value="METALLOPROTEASE TLDD"/>
    <property type="match status" value="1"/>
</dbReference>
<evidence type="ECO:0000313" key="10">
    <source>
        <dbReference type="EMBL" id="ATH96619.1"/>
    </source>
</evidence>
<evidence type="ECO:0000256" key="7">
    <source>
        <dbReference type="ARBA" id="ARBA00022942"/>
    </source>
</evidence>
<evidence type="ECO:0000256" key="8">
    <source>
        <dbReference type="ARBA" id="ARBA00023145"/>
    </source>
</evidence>
<dbReference type="EMBL" id="CP023482">
    <property type="protein sequence ID" value="ATH96619.1"/>
    <property type="molecule type" value="Genomic_DNA"/>
</dbReference>
<dbReference type="InterPro" id="IPR022483">
    <property type="entry name" value="PSB_actinobac"/>
</dbReference>
<dbReference type="SUPFAM" id="SSF56235">
    <property type="entry name" value="N-terminal nucleophile aminohydrolases (Ntn hydrolases)"/>
    <property type="match status" value="1"/>
</dbReference>
<name>A0ABN5DXV8_9MICO</name>
<dbReference type="GO" id="GO:0000502">
    <property type="term" value="C:proteasome complex"/>
    <property type="evidence" value="ECO:0007669"/>
    <property type="project" value="UniProtKB-KW"/>
</dbReference>
<keyword evidence="7 10" id="KW-0647">Proteasome</keyword>
<dbReference type="CDD" id="cd01906">
    <property type="entry name" value="proteasome_protease_HslV"/>
    <property type="match status" value="1"/>
</dbReference>
<dbReference type="EC" id="3.4.25.1" evidence="9"/>
<protein>
    <recommendedName>
        <fullName evidence="9">Proteasome subunit beta</fullName>
        <ecNumber evidence="9">3.4.25.1</ecNumber>
    </recommendedName>
</protein>